<dbReference type="AlphaFoldDB" id="A0A9D4GAW0"/>
<protein>
    <submittedName>
        <fullName evidence="1">Uncharacterized protein</fullName>
    </submittedName>
</protein>
<dbReference type="EMBL" id="JAIWYP010000006">
    <property type="protein sequence ID" value="KAH3813563.1"/>
    <property type="molecule type" value="Genomic_DNA"/>
</dbReference>
<name>A0A9D4GAW0_DREPO</name>
<keyword evidence="2" id="KW-1185">Reference proteome</keyword>
<dbReference type="Proteomes" id="UP000828390">
    <property type="component" value="Unassembled WGS sequence"/>
</dbReference>
<proteinExistence type="predicted"/>
<accession>A0A9D4GAW0</accession>
<sequence length="344" mass="38799">MMLKDCLHVTLHSGLLWVLPEHKTVIMSFSTVICYGYFQSTRLAVIMSLCTVVCYGYFQSTRLLSCLSAQWFAVGTSRAQGCYNVFQHSGLLRVLPEHKTVTMSLSTVVCYGFFQSPRLLPCHLAQWFATGSSRAQDCYHVTQHSGLLRVLPEHKTVTMSLSTVVCYGFFQSTRLLPCHSAQWFATGTSRAQDCYHVTQHSGLLRVLPEHKTVIMSLSTVVCYGFFQSTRLLPCHSAQWFATDTSRAQDCYHVFQHSGLLRVLPEHKTVIMSFSTVVCYGYFQSTRLLPCHSAQWFATGTSRAQDCYHVTLHSGLLRVLPEHKTVIMSFSSGLLRILSEHKAVL</sequence>
<evidence type="ECO:0000313" key="2">
    <source>
        <dbReference type="Proteomes" id="UP000828390"/>
    </source>
</evidence>
<reference evidence="1" key="1">
    <citation type="journal article" date="2019" name="bioRxiv">
        <title>The Genome of the Zebra Mussel, Dreissena polymorpha: A Resource for Invasive Species Research.</title>
        <authorList>
            <person name="McCartney M.A."/>
            <person name="Auch B."/>
            <person name="Kono T."/>
            <person name="Mallez S."/>
            <person name="Zhang Y."/>
            <person name="Obille A."/>
            <person name="Becker A."/>
            <person name="Abrahante J.E."/>
            <person name="Garbe J."/>
            <person name="Badalamenti J.P."/>
            <person name="Herman A."/>
            <person name="Mangelson H."/>
            <person name="Liachko I."/>
            <person name="Sullivan S."/>
            <person name="Sone E.D."/>
            <person name="Koren S."/>
            <person name="Silverstein K.A.T."/>
            <person name="Beckman K.B."/>
            <person name="Gohl D.M."/>
        </authorList>
    </citation>
    <scope>NUCLEOTIDE SEQUENCE</scope>
    <source>
        <strain evidence="1">Duluth1</strain>
        <tissue evidence="1">Whole animal</tissue>
    </source>
</reference>
<reference evidence="1" key="2">
    <citation type="submission" date="2020-11" db="EMBL/GenBank/DDBJ databases">
        <authorList>
            <person name="McCartney M.A."/>
            <person name="Auch B."/>
            <person name="Kono T."/>
            <person name="Mallez S."/>
            <person name="Becker A."/>
            <person name="Gohl D.M."/>
            <person name="Silverstein K.A.T."/>
            <person name="Koren S."/>
            <person name="Bechman K.B."/>
            <person name="Herman A."/>
            <person name="Abrahante J.E."/>
            <person name="Garbe J."/>
        </authorList>
    </citation>
    <scope>NUCLEOTIDE SEQUENCE</scope>
    <source>
        <strain evidence="1">Duluth1</strain>
        <tissue evidence="1">Whole animal</tissue>
    </source>
</reference>
<comment type="caution">
    <text evidence="1">The sequence shown here is derived from an EMBL/GenBank/DDBJ whole genome shotgun (WGS) entry which is preliminary data.</text>
</comment>
<organism evidence="1 2">
    <name type="scientific">Dreissena polymorpha</name>
    <name type="common">Zebra mussel</name>
    <name type="synonym">Mytilus polymorpha</name>
    <dbReference type="NCBI Taxonomy" id="45954"/>
    <lineage>
        <taxon>Eukaryota</taxon>
        <taxon>Metazoa</taxon>
        <taxon>Spiralia</taxon>
        <taxon>Lophotrochozoa</taxon>
        <taxon>Mollusca</taxon>
        <taxon>Bivalvia</taxon>
        <taxon>Autobranchia</taxon>
        <taxon>Heteroconchia</taxon>
        <taxon>Euheterodonta</taxon>
        <taxon>Imparidentia</taxon>
        <taxon>Neoheterodontei</taxon>
        <taxon>Myida</taxon>
        <taxon>Dreissenoidea</taxon>
        <taxon>Dreissenidae</taxon>
        <taxon>Dreissena</taxon>
    </lineage>
</organism>
<evidence type="ECO:0000313" key="1">
    <source>
        <dbReference type="EMBL" id="KAH3813563.1"/>
    </source>
</evidence>
<gene>
    <name evidence="1" type="ORF">DPMN_142024</name>
</gene>